<keyword evidence="3" id="KW-1185">Reference proteome</keyword>
<comment type="caution">
    <text evidence="2">The sequence shown here is derived from an EMBL/GenBank/DDBJ whole genome shotgun (WGS) entry which is preliminary data.</text>
</comment>
<feature type="domain" description="F-box" evidence="1">
    <location>
        <begin position="11"/>
        <end position="47"/>
    </location>
</feature>
<accession>A0A9N7RGW2</accession>
<evidence type="ECO:0000259" key="1">
    <source>
        <dbReference type="PROSITE" id="PS50181"/>
    </source>
</evidence>
<dbReference type="CDD" id="cd22160">
    <property type="entry name" value="F-box_AtFBL13-like"/>
    <property type="match status" value="1"/>
</dbReference>
<name>A0A9N7RGW2_STRHE</name>
<dbReference type="AlphaFoldDB" id="A0A9N7RGW2"/>
<dbReference type="OrthoDB" id="811707at2759"/>
<evidence type="ECO:0000313" key="2">
    <source>
        <dbReference type="EMBL" id="CAA0830129.1"/>
    </source>
</evidence>
<dbReference type="SMART" id="SM00256">
    <property type="entry name" value="FBOX"/>
    <property type="match status" value="1"/>
</dbReference>
<dbReference type="InterPro" id="IPR001810">
    <property type="entry name" value="F-box_dom"/>
</dbReference>
<protein>
    <recommendedName>
        <fullName evidence="1">F-box domain-containing protein</fullName>
    </recommendedName>
</protein>
<dbReference type="Pfam" id="PF08387">
    <property type="entry name" value="FBD"/>
    <property type="match status" value="1"/>
</dbReference>
<reference evidence="2" key="1">
    <citation type="submission" date="2019-12" db="EMBL/GenBank/DDBJ databases">
        <authorList>
            <person name="Scholes J."/>
        </authorList>
    </citation>
    <scope>NUCLEOTIDE SEQUENCE</scope>
</reference>
<dbReference type="InterPro" id="IPR006566">
    <property type="entry name" value="FBD"/>
</dbReference>
<dbReference type="InterPro" id="IPR050232">
    <property type="entry name" value="FBL13/AtMIF1-like"/>
</dbReference>
<dbReference type="Proteomes" id="UP001153555">
    <property type="component" value="Unassembled WGS sequence"/>
</dbReference>
<organism evidence="2 3">
    <name type="scientific">Striga hermonthica</name>
    <name type="common">Purple witchweed</name>
    <name type="synonym">Buchnera hermonthica</name>
    <dbReference type="NCBI Taxonomy" id="68872"/>
    <lineage>
        <taxon>Eukaryota</taxon>
        <taxon>Viridiplantae</taxon>
        <taxon>Streptophyta</taxon>
        <taxon>Embryophyta</taxon>
        <taxon>Tracheophyta</taxon>
        <taxon>Spermatophyta</taxon>
        <taxon>Magnoliopsida</taxon>
        <taxon>eudicotyledons</taxon>
        <taxon>Gunneridae</taxon>
        <taxon>Pentapetalae</taxon>
        <taxon>asterids</taxon>
        <taxon>lamiids</taxon>
        <taxon>Lamiales</taxon>
        <taxon>Orobanchaceae</taxon>
        <taxon>Buchnereae</taxon>
        <taxon>Striga</taxon>
    </lineage>
</organism>
<dbReference type="InterPro" id="IPR036047">
    <property type="entry name" value="F-box-like_dom_sf"/>
</dbReference>
<proteinExistence type="predicted"/>
<dbReference type="InterPro" id="IPR053781">
    <property type="entry name" value="F-box_AtFBL13-like"/>
</dbReference>
<sequence>MDANKKSTPTIDRLSSLPDDVICKILSLLPTITSVSTSVLARRWRDLWAHVPVLHFDEGHFVLYSVGRAQNISEVVINNAVNDVLSAHKSPTIDTFRICLTDMCGYDDFEDWMVTVVARKVRNLDVFLETSLPQTIFSCETLVDLSLSSCYIPDFGDVSLPALRKLKLEMVGYESYKTLPNLLSGCPVLEELEMEMLFEEDHSNHCDIASLTLKRLSISCTSIECSYNLDAQPCESMLETPALRFLQLYHVSPPEVTACALASLTEAKLDFDLGIQMGPSSRSMLEFVGKLCGVRSLTLTTGFMNITASELSILNVKFPNLTKLALEKAHGGFVSFFLENADNLEVLAITLLYQLEEEYLNYWMEPKQVPTCLISHLKYVGIYEFEGVEPELNMIKYLLRNSKVLKGFKIQPRNQQPRLMGKFEELNKQPFSNDFVLSLSRSRPSRYKQDQNIACCDRSGPVVEKQAEALSTVDFGETFTSGYRRRSS</sequence>
<dbReference type="Gene3D" id="3.80.10.10">
    <property type="entry name" value="Ribonuclease Inhibitor"/>
    <property type="match status" value="1"/>
</dbReference>
<dbReference type="SUPFAM" id="SSF52047">
    <property type="entry name" value="RNI-like"/>
    <property type="match status" value="1"/>
</dbReference>
<gene>
    <name evidence="2" type="ORF">SHERM_25591</name>
</gene>
<dbReference type="SMART" id="SM00579">
    <property type="entry name" value="FBD"/>
    <property type="match status" value="1"/>
</dbReference>
<dbReference type="InterPro" id="IPR032675">
    <property type="entry name" value="LRR_dom_sf"/>
</dbReference>
<dbReference type="InterPro" id="IPR055411">
    <property type="entry name" value="LRR_FXL15/At3g58940/PEG3-like"/>
</dbReference>
<dbReference type="PANTHER" id="PTHR31900">
    <property type="entry name" value="F-BOX/RNI SUPERFAMILY PROTEIN-RELATED"/>
    <property type="match status" value="1"/>
</dbReference>
<dbReference type="SUPFAM" id="SSF81383">
    <property type="entry name" value="F-box domain"/>
    <property type="match status" value="1"/>
</dbReference>
<dbReference type="PROSITE" id="PS50181">
    <property type="entry name" value="FBOX"/>
    <property type="match status" value="1"/>
</dbReference>
<dbReference type="Pfam" id="PF00646">
    <property type="entry name" value="F-box"/>
    <property type="match status" value="1"/>
</dbReference>
<dbReference type="PANTHER" id="PTHR31900:SF34">
    <property type="entry name" value="EMB|CAB62440.1-RELATED"/>
    <property type="match status" value="1"/>
</dbReference>
<dbReference type="EMBL" id="CACSLK010027813">
    <property type="protein sequence ID" value="CAA0830129.1"/>
    <property type="molecule type" value="Genomic_DNA"/>
</dbReference>
<evidence type="ECO:0000313" key="3">
    <source>
        <dbReference type="Proteomes" id="UP001153555"/>
    </source>
</evidence>
<dbReference type="Pfam" id="PF24758">
    <property type="entry name" value="LRR_At5g56370"/>
    <property type="match status" value="1"/>
</dbReference>